<sequence>MDSRHFTGYGVTGADLSHSSSLPAVPSIPTRLIESLKFEFRNSPNSPFSTHFDSETHVAFSDSQEQYSSTEYFSATSPSSLENSSSFQQLSPSLDCYQDSPLDCSGGTFLQNAQSGHSIKHALQELETVLMGTDEEEVKRRSPSIAENKPSQTPRQNSRAWSQEPPGTSFVIQSQSSYVAKQSQSDTGFREKRQKAMEEVYLPGIPLGNLKELLIAYFRVMLDENTLPTRVGCPNNVAGGGSSSIGIFEPSHAEAIEVNEAVNLAMESGFEVIESEGDCSNAG</sequence>
<accession>A0AA88W9C1</accession>
<organism evidence="2 3">
    <name type="scientific">Escallonia herrerae</name>
    <dbReference type="NCBI Taxonomy" id="1293975"/>
    <lineage>
        <taxon>Eukaryota</taxon>
        <taxon>Viridiplantae</taxon>
        <taxon>Streptophyta</taxon>
        <taxon>Embryophyta</taxon>
        <taxon>Tracheophyta</taxon>
        <taxon>Spermatophyta</taxon>
        <taxon>Magnoliopsida</taxon>
        <taxon>eudicotyledons</taxon>
        <taxon>Gunneridae</taxon>
        <taxon>Pentapetalae</taxon>
        <taxon>asterids</taxon>
        <taxon>campanulids</taxon>
        <taxon>Escalloniales</taxon>
        <taxon>Escalloniaceae</taxon>
        <taxon>Escallonia</taxon>
    </lineage>
</organism>
<name>A0AA88W9C1_9ASTE</name>
<evidence type="ECO:0000256" key="1">
    <source>
        <dbReference type="SAM" id="MobiDB-lite"/>
    </source>
</evidence>
<dbReference type="AlphaFoldDB" id="A0AA88W9C1"/>
<evidence type="ECO:0000313" key="2">
    <source>
        <dbReference type="EMBL" id="KAK3021985.1"/>
    </source>
</evidence>
<protein>
    <submittedName>
        <fullName evidence="2">Uncharacterized protein</fullName>
    </submittedName>
</protein>
<dbReference type="EMBL" id="JAVXUP010000734">
    <property type="protein sequence ID" value="KAK3021985.1"/>
    <property type="molecule type" value="Genomic_DNA"/>
</dbReference>
<evidence type="ECO:0000313" key="3">
    <source>
        <dbReference type="Proteomes" id="UP001188597"/>
    </source>
</evidence>
<gene>
    <name evidence="2" type="ORF">RJ639_045680</name>
</gene>
<feature type="compositionally biased region" description="Polar residues" evidence="1">
    <location>
        <begin position="170"/>
        <end position="187"/>
    </location>
</feature>
<dbReference type="Proteomes" id="UP001188597">
    <property type="component" value="Unassembled WGS sequence"/>
</dbReference>
<feature type="compositionally biased region" description="Polar residues" evidence="1">
    <location>
        <begin position="149"/>
        <end position="161"/>
    </location>
</feature>
<keyword evidence="3" id="KW-1185">Reference proteome</keyword>
<feature type="region of interest" description="Disordered" evidence="1">
    <location>
        <begin position="134"/>
        <end position="191"/>
    </location>
</feature>
<proteinExistence type="predicted"/>
<reference evidence="2" key="1">
    <citation type="submission" date="2022-12" db="EMBL/GenBank/DDBJ databases">
        <title>Draft genome assemblies for two species of Escallonia (Escalloniales).</title>
        <authorList>
            <person name="Chanderbali A."/>
            <person name="Dervinis C."/>
            <person name="Anghel I."/>
            <person name="Soltis D."/>
            <person name="Soltis P."/>
            <person name="Zapata F."/>
        </authorList>
    </citation>
    <scope>NUCLEOTIDE SEQUENCE</scope>
    <source>
        <strain evidence="2">UCBG64.0493</strain>
        <tissue evidence="2">Leaf</tissue>
    </source>
</reference>
<comment type="caution">
    <text evidence="2">The sequence shown here is derived from an EMBL/GenBank/DDBJ whole genome shotgun (WGS) entry which is preliminary data.</text>
</comment>